<dbReference type="GO" id="GO:0005737">
    <property type="term" value="C:cytoplasm"/>
    <property type="evidence" value="ECO:0007669"/>
    <property type="project" value="TreeGrafter"/>
</dbReference>
<dbReference type="InterPro" id="IPR020892">
    <property type="entry name" value="Cyclophilin-type_PPIase_CS"/>
</dbReference>
<comment type="caution">
    <text evidence="7">The sequence shown here is derived from an EMBL/GenBank/DDBJ whole genome shotgun (WGS) entry which is preliminary data.</text>
</comment>
<evidence type="ECO:0000256" key="3">
    <source>
        <dbReference type="ARBA" id="ARBA00023110"/>
    </source>
</evidence>
<protein>
    <recommendedName>
        <fullName evidence="5">Peptidyl-prolyl cis-trans isomerase</fullName>
        <shortName evidence="5">PPIase</shortName>
        <ecNumber evidence="5">5.2.1.8</ecNumber>
    </recommendedName>
</protein>
<dbReference type="FunFam" id="2.40.100.10:FF:000013">
    <property type="entry name" value="Peptidyl-prolyl cis-trans isomerase"/>
    <property type="match status" value="1"/>
</dbReference>
<dbReference type="InterPro" id="IPR024936">
    <property type="entry name" value="Cyclophilin-type_PPIase"/>
</dbReference>
<accession>A0A9Q1HTK0</accession>
<dbReference type="EMBL" id="JAFJMO010000011">
    <property type="protein sequence ID" value="KAJ8263572.1"/>
    <property type="molecule type" value="Genomic_DNA"/>
</dbReference>
<dbReference type="PANTHER" id="PTHR11071">
    <property type="entry name" value="PEPTIDYL-PROLYL CIS-TRANS ISOMERASE"/>
    <property type="match status" value="1"/>
</dbReference>
<dbReference type="Gene3D" id="2.40.100.10">
    <property type="entry name" value="Cyclophilin-like"/>
    <property type="match status" value="1"/>
</dbReference>
<feature type="domain" description="PPIase cyclophilin-type" evidence="6">
    <location>
        <begin position="7"/>
        <end position="163"/>
    </location>
</feature>
<gene>
    <name evidence="7" type="ORF">COCON_G00160290</name>
</gene>
<dbReference type="OrthoDB" id="193499at2759"/>
<evidence type="ECO:0000256" key="1">
    <source>
        <dbReference type="ARBA" id="ARBA00000971"/>
    </source>
</evidence>
<dbReference type="PROSITE" id="PS00170">
    <property type="entry name" value="CSA_PPIASE_1"/>
    <property type="match status" value="1"/>
</dbReference>
<evidence type="ECO:0000313" key="7">
    <source>
        <dbReference type="EMBL" id="KAJ8263572.1"/>
    </source>
</evidence>
<dbReference type="InterPro" id="IPR002130">
    <property type="entry name" value="Cyclophilin-type_PPIase_dom"/>
</dbReference>
<evidence type="ECO:0000313" key="8">
    <source>
        <dbReference type="Proteomes" id="UP001152803"/>
    </source>
</evidence>
<evidence type="ECO:0000259" key="6">
    <source>
        <dbReference type="PROSITE" id="PS50072"/>
    </source>
</evidence>
<dbReference type="PIRSF" id="PIRSF001467">
    <property type="entry name" value="Peptidylpro_ismrse"/>
    <property type="match status" value="1"/>
</dbReference>
<evidence type="ECO:0000256" key="2">
    <source>
        <dbReference type="ARBA" id="ARBA00002388"/>
    </source>
</evidence>
<dbReference type="InterPro" id="IPR029000">
    <property type="entry name" value="Cyclophilin-like_dom_sf"/>
</dbReference>
<comment type="similarity">
    <text evidence="5">Belongs to the cyclophilin-type PPIase family.</text>
</comment>
<keyword evidence="4 5" id="KW-0413">Isomerase</keyword>
<organism evidence="7 8">
    <name type="scientific">Conger conger</name>
    <name type="common">Conger eel</name>
    <name type="synonym">Muraena conger</name>
    <dbReference type="NCBI Taxonomy" id="82655"/>
    <lineage>
        <taxon>Eukaryota</taxon>
        <taxon>Metazoa</taxon>
        <taxon>Chordata</taxon>
        <taxon>Craniata</taxon>
        <taxon>Vertebrata</taxon>
        <taxon>Euteleostomi</taxon>
        <taxon>Actinopterygii</taxon>
        <taxon>Neopterygii</taxon>
        <taxon>Teleostei</taxon>
        <taxon>Anguilliformes</taxon>
        <taxon>Congridae</taxon>
        <taxon>Conger</taxon>
    </lineage>
</organism>
<evidence type="ECO:0000256" key="4">
    <source>
        <dbReference type="ARBA" id="ARBA00023235"/>
    </source>
</evidence>
<dbReference type="GO" id="GO:0016018">
    <property type="term" value="F:cyclosporin A binding"/>
    <property type="evidence" value="ECO:0007669"/>
    <property type="project" value="TreeGrafter"/>
</dbReference>
<dbReference type="CDD" id="cd01926">
    <property type="entry name" value="cyclophilin_ABH_like"/>
    <property type="match status" value="1"/>
</dbReference>
<sequence>MSKPRVYFDLSAGNTPLGRVVMELRSDVVPKTAENFRALCTGEKGFGYKGSSFHRVIPGFMCQGGDFTNHNGTGGKSIYGPKFADENFTLKHGGAGTLSMANAGPNTNGSQFFICTAETTWLDGKHVVFGSVVEGLDIVKKVESYGSNSGKTTSKIVVTDSGEL</sequence>
<dbReference type="GO" id="GO:0003755">
    <property type="term" value="F:peptidyl-prolyl cis-trans isomerase activity"/>
    <property type="evidence" value="ECO:0007669"/>
    <property type="project" value="UniProtKB-UniRule"/>
</dbReference>
<comment type="function">
    <text evidence="2 5">PPIases accelerate the folding of proteins. It catalyzes the cis-trans isomerization of proline imidic peptide bonds in oligopeptides.</text>
</comment>
<dbReference type="PRINTS" id="PR00153">
    <property type="entry name" value="CSAPPISMRASE"/>
</dbReference>
<reference evidence="7" key="1">
    <citation type="journal article" date="2023" name="Science">
        <title>Genome structures resolve the early diversification of teleost fishes.</title>
        <authorList>
            <person name="Parey E."/>
            <person name="Louis A."/>
            <person name="Montfort J."/>
            <person name="Bouchez O."/>
            <person name="Roques C."/>
            <person name="Iampietro C."/>
            <person name="Lluch J."/>
            <person name="Castinel A."/>
            <person name="Donnadieu C."/>
            <person name="Desvignes T."/>
            <person name="Floi Bucao C."/>
            <person name="Jouanno E."/>
            <person name="Wen M."/>
            <person name="Mejri S."/>
            <person name="Dirks R."/>
            <person name="Jansen H."/>
            <person name="Henkel C."/>
            <person name="Chen W.J."/>
            <person name="Zahm M."/>
            <person name="Cabau C."/>
            <person name="Klopp C."/>
            <person name="Thompson A.W."/>
            <person name="Robinson-Rechavi M."/>
            <person name="Braasch I."/>
            <person name="Lecointre G."/>
            <person name="Bobe J."/>
            <person name="Postlethwait J.H."/>
            <person name="Berthelot C."/>
            <person name="Roest Crollius H."/>
            <person name="Guiguen Y."/>
        </authorList>
    </citation>
    <scope>NUCLEOTIDE SEQUENCE</scope>
    <source>
        <strain evidence="7">Concon-B</strain>
    </source>
</reference>
<dbReference type="PROSITE" id="PS50072">
    <property type="entry name" value="CSA_PPIASE_2"/>
    <property type="match status" value="1"/>
</dbReference>
<comment type="catalytic activity">
    <reaction evidence="1 5">
        <text>[protein]-peptidylproline (omega=180) = [protein]-peptidylproline (omega=0)</text>
        <dbReference type="Rhea" id="RHEA:16237"/>
        <dbReference type="Rhea" id="RHEA-COMP:10747"/>
        <dbReference type="Rhea" id="RHEA-COMP:10748"/>
        <dbReference type="ChEBI" id="CHEBI:83833"/>
        <dbReference type="ChEBI" id="CHEBI:83834"/>
        <dbReference type="EC" id="5.2.1.8"/>
    </reaction>
</comment>
<dbReference type="SUPFAM" id="SSF50891">
    <property type="entry name" value="Cyclophilin-like"/>
    <property type="match status" value="1"/>
</dbReference>
<keyword evidence="8" id="KW-1185">Reference proteome</keyword>
<name>A0A9Q1HTK0_CONCO</name>
<dbReference type="GO" id="GO:0006457">
    <property type="term" value="P:protein folding"/>
    <property type="evidence" value="ECO:0007669"/>
    <property type="project" value="InterPro"/>
</dbReference>
<dbReference type="PANTHER" id="PTHR11071:SF561">
    <property type="entry name" value="PEPTIDYL-PROLYL CIS-TRANS ISOMERASE D-RELATED"/>
    <property type="match status" value="1"/>
</dbReference>
<keyword evidence="3 5" id="KW-0697">Rotamase</keyword>
<evidence type="ECO:0000256" key="5">
    <source>
        <dbReference type="RuleBase" id="RU363019"/>
    </source>
</evidence>
<dbReference type="AlphaFoldDB" id="A0A9Q1HTK0"/>
<proteinExistence type="inferred from homology"/>
<dbReference type="Proteomes" id="UP001152803">
    <property type="component" value="Unassembled WGS sequence"/>
</dbReference>
<dbReference type="EC" id="5.2.1.8" evidence="5"/>
<dbReference type="Pfam" id="PF00160">
    <property type="entry name" value="Pro_isomerase"/>
    <property type="match status" value="1"/>
</dbReference>